<organism evidence="2 3">
    <name type="scientific">Paraburkholderia rhizosphaerae</name>
    <dbReference type="NCBI Taxonomy" id="480658"/>
    <lineage>
        <taxon>Bacteria</taxon>
        <taxon>Pseudomonadati</taxon>
        <taxon>Pseudomonadota</taxon>
        <taxon>Betaproteobacteria</taxon>
        <taxon>Burkholderiales</taxon>
        <taxon>Burkholderiaceae</taxon>
        <taxon>Paraburkholderia</taxon>
    </lineage>
</organism>
<dbReference type="InterPro" id="IPR011048">
    <property type="entry name" value="Haem_d1_sf"/>
</dbReference>
<comment type="caution">
    <text evidence="2">The sequence shown here is derived from an EMBL/GenBank/DDBJ whole genome shotgun (WGS) entry which is preliminary data.</text>
</comment>
<dbReference type="EMBL" id="SORE01000022">
    <property type="protein sequence ID" value="TDY42225.1"/>
    <property type="molecule type" value="Genomic_DNA"/>
</dbReference>
<dbReference type="Gene3D" id="2.130.10.10">
    <property type="entry name" value="YVTN repeat-like/Quinoprotein amine dehydrogenase"/>
    <property type="match status" value="2"/>
</dbReference>
<feature type="chain" id="PRO_5020247329" description="DNA-binding beta-propeller fold protein YncE" evidence="1">
    <location>
        <begin position="24"/>
        <end position="386"/>
    </location>
</feature>
<dbReference type="PANTHER" id="PTHR47197">
    <property type="entry name" value="PROTEIN NIRF"/>
    <property type="match status" value="1"/>
</dbReference>
<dbReference type="SUPFAM" id="SSF51004">
    <property type="entry name" value="C-terminal (heme d1) domain of cytochrome cd1-nitrite reductase"/>
    <property type="match status" value="1"/>
</dbReference>
<feature type="signal peptide" evidence="1">
    <location>
        <begin position="1"/>
        <end position="23"/>
    </location>
</feature>
<gene>
    <name evidence="2" type="ORF">BX592_12234</name>
</gene>
<evidence type="ECO:0000313" key="2">
    <source>
        <dbReference type="EMBL" id="TDY42225.1"/>
    </source>
</evidence>
<evidence type="ECO:0000313" key="3">
    <source>
        <dbReference type="Proteomes" id="UP000295509"/>
    </source>
</evidence>
<evidence type="ECO:0000256" key="1">
    <source>
        <dbReference type="SAM" id="SignalP"/>
    </source>
</evidence>
<accession>A0A4R8LHI8</accession>
<dbReference type="RefSeq" id="WP_134195599.1">
    <property type="nucleotide sequence ID" value="NZ_JBHLUW010000032.1"/>
</dbReference>
<dbReference type="InterPro" id="IPR015943">
    <property type="entry name" value="WD40/YVTN_repeat-like_dom_sf"/>
</dbReference>
<sequence length="386" mass="39692">MQRRNLRQILLVAVCSITTCLLAACGSDNNNNNTPPSANNSSGPHLVTNIAVPNAASPAFSFDISFADHGRYFLADRNNKAVDVVDTSKNQLIAQIPGNFTGIGATTENSGPDGLVGLPGTSTLYVGDVNAVKILDTTAQTLTKTIPLTTSGNRVDEGCFDPTDHLVLMANPGDSPPFISFISTDTQTVVTQLSFPGSSGLEACEYDAGTQSFLINNDGTAANPDGELDVIPASSVLTGHPAVTKAFALGNCSPAGLALGPNQDVMVGCDPAAGNPLITLILDRTNGTLLSKLPFGGVDQIAYDATSNRYFLPARHWTANGIAAASGFTPQMAVIDGTSRAIVAQIPVGTGAHSVAVDGPSGQVYVPFQAGSGAFPNGGISVFTVR</sequence>
<dbReference type="InterPro" id="IPR051200">
    <property type="entry name" value="Host-pathogen_enzymatic-act"/>
</dbReference>
<dbReference type="Proteomes" id="UP000295509">
    <property type="component" value="Unassembled WGS sequence"/>
</dbReference>
<evidence type="ECO:0008006" key="4">
    <source>
        <dbReference type="Google" id="ProtNLM"/>
    </source>
</evidence>
<keyword evidence="3" id="KW-1185">Reference proteome</keyword>
<dbReference type="PROSITE" id="PS51257">
    <property type="entry name" value="PROKAR_LIPOPROTEIN"/>
    <property type="match status" value="1"/>
</dbReference>
<proteinExistence type="predicted"/>
<dbReference type="PANTHER" id="PTHR47197:SF3">
    <property type="entry name" value="DIHYDRO-HEME D1 DEHYDROGENASE"/>
    <property type="match status" value="1"/>
</dbReference>
<name>A0A4R8LHI8_9BURK</name>
<reference evidence="2 3" key="1">
    <citation type="submission" date="2019-03" db="EMBL/GenBank/DDBJ databases">
        <title>Genomic Encyclopedia of Type Strains, Phase III (KMG-III): the genomes of soil and plant-associated and newly described type strains.</title>
        <authorList>
            <person name="Whitman W."/>
        </authorList>
    </citation>
    <scope>NUCLEOTIDE SEQUENCE [LARGE SCALE GENOMIC DNA]</scope>
    <source>
        <strain evidence="2 3">LMG 29544</strain>
    </source>
</reference>
<keyword evidence="1" id="KW-0732">Signal</keyword>
<protein>
    <recommendedName>
        <fullName evidence="4">DNA-binding beta-propeller fold protein YncE</fullName>
    </recommendedName>
</protein>
<dbReference type="OrthoDB" id="9124170at2"/>
<dbReference type="AlphaFoldDB" id="A0A4R8LHI8"/>